<sequence length="180" mass="19853">MNTTPMRIIGDGRAPTDVASLDDRQRARDTCVRCGRVPLTPAVVTLAGMELVACADEHARVCTPDLFWRSGPCPSWCSRYHSDNDHPDDRSHLSQWQGKVSLILAEGQKYYEGVPYQPDCVSLWLLQGEREREARIWCGKGETNKGVYLTPAEALELAATLTQAAAIARGEDIGERILAA</sequence>
<keyword evidence="2" id="KW-1185">Reference proteome</keyword>
<dbReference type="AlphaFoldDB" id="A0A1H0VK01"/>
<evidence type="ECO:0000313" key="1">
    <source>
        <dbReference type="EMBL" id="SDP78396.1"/>
    </source>
</evidence>
<dbReference type="Proteomes" id="UP000199651">
    <property type="component" value="Unassembled WGS sequence"/>
</dbReference>
<evidence type="ECO:0000313" key="2">
    <source>
        <dbReference type="Proteomes" id="UP000199651"/>
    </source>
</evidence>
<dbReference type="InterPro" id="IPR054202">
    <property type="entry name" value="DUF6907"/>
</dbReference>
<name>A0A1H0VK01_9PSEU</name>
<organism evidence="1 2">
    <name type="scientific">Actinokineospora alba</name>
    <dbReference type="NCBI Taxonomy" id="504798"/>
    <lineage>
        <taxon>Bacteria</taxon>
        <taxon>Bacillati</taxon>
        <taxon>Actinomycetota</taxon>
        <taxon>Actinomycetes</taxon>
        <taxon>Pseudonocardiales</taxon>
        <taxon>Pseudonocardiaceae</taxon>
        <taxon>Actinokineospora</taxon>
    </lineage>
</organism>
<reference evidence="2" key="1">
    <citation type="submission" date="2016-10" db="EMBL/GenBank/DDBJ databases">
        <authorList>
            <person name="Varghese N."/>
            <person name="Submissions S."/>
        </authorList>
    </citation>
    <scope>NUCLEOTIDE SEQUENCE [LARGE SCALE GENOMIC DNA]</scope>
    <source>
        <strain evidence="2">IBRC-M 10655</strain>
    </source>
</reference>
<accession>A0A1H0VK01</accession>
<dbReference type="EMBL" id="FNJB01000014">
    <property type="protein sequence ID" value="SDP78396.1"/>
    <property type="molecule type" value="Genomic_DNA"/>
</dbReference>
<proteinExistence type="predicted"/>
<protein>
    <submittedName>
        <fullName evidence="1">Uncharacterized protein</fullName>
    </submittedName>
</protein>
<dbReference type="OrthoDB" id="5082479at2"/>
<dbReference type="RefSeq" id="WP_133794503.1">
    <property type="nucleotide sequence ID" value="NZ_FNDV01000012.1"/>
</dbReference>
<dbReference type="Pfam" id="PF21848">
    <property type="entry name" value="DUF6907"/>
    <property type="match status" value="1"/>
</dbReference>
<gene>
    <name evidence="1" type="ORF">SAMN05192558_11470</name>
</gene>